<evidence type="ECO:0000256" key="1">
    <source>
        <dbReference type="SAM" id="SignalP"/>
    </source>
</evidence>
<dbReference type="PANTHER" id="PTHR43283:SF7">
    <property type="entry name" value="BETA-LACTAMASE-RELATED DOMAIN-CONTAINING PROTEIN"/>
    <property type="match status" value="1"/>
</dbReference>
<evidence type="ECO:0000313" key="3">
    <source>
        <dbReference type="EMBL" id="NME67175.1"/>
    </source>
</evidence>
<name>A0A7X9P0P6_9BACT</name>
<dbReference type="SUPFAM" id="SSF56601">
    <property type="entry name" value="beta-lactamase/transpeptidase-like"/>
    <property type="match status" value="1"/>
</dbReference>
<dbReference type="RefSeq" id="WP_169655333.1">
    <property type="nucleotide sequence ID" value="NZ_JABANE010000008.1"/>
</dbReference>
<sequence length="442" mass="49512">MKKLLLSTLLAGSVMSQVNAQGTNVHEAEGDYRTPIKEFSNGFTQHQVQKFRDNYSLPHLLKGGDDAVWWGLRTSELFNTALLEPNHKMELVKNINPAVGEVKAHTKHFGEISLNDFMVHPHSYAQGFLVVHKGEIVFENYQGMTENDHHVWMSAAKIIPGLAVDLLISDGKIDQEKTIGHYVHDFKHTGYGNVKVKDVMDMTTGLNSEGNDETRSDPNSITTRMFLAEFGLPYNGKNEKVRDVLKEAKQTHPAGEKLEYGSPHTQMLVLLVEAVSGKPFAEFVDQRIYSKMGAESTLNIHLSPNGVAIGHGIVSSRLRDMARVGMLYTPSWNKTATEQVVSPEIISRIQNGTRSKEFYRNGFDGSVFVDRIGDDDVISNARQWDGVWEDGDFWKSGIQSQGIYVSPKKDLVIVFFSTNVPDDSIHRYARQIANSGLFEEVE</sequence>
<keyword evidence="4" id="KW-1185">Reference proteome</keyword>
<accession>A0A7X9P0P6</accession>
<keyword evidence="3" id="KW-0378">Hydrolase</keyword>
<feature type="domain" description="Beta-lactamase-related" evidence="2">
    <location>
        <begin position="128"/>
        <end position="427"/>
    </location>
</feature>
<reference evidence="3 4" key="1">
    <citation type="submission" date="2020-04" db="EMBL/GenBank/DDBJ databases">
        <title>Flammeovirga sp. SR4, a novel species isolated from seawater.</title>
        <authorList>
            <person name="Wang X."/>
        </authorList>
    </citation>
    <scope>NUCLEOTIDE SEQUENCE [LARGE SCALE GENOMIC DNA]</scope>
    <source>
        <strain evidence="3 4">ATCC 23126</strain>
    </source>
</reference>
<feature type="chain" id="PRO_5031406943" evidence="1">
    <location>
        <begin position="21"/>
        <end position="442"/>
    </location>
</feature>
<protein>
    <submittedName>
        <fullName evidence="3">Serine hydrolase</fullName>
    </submittedName>
</protein>
<comment type="caution">
    <text evidence="3">The sequence shown here is derived from an EMBL/GenBank/DDBJ whole genome shotgun (WGS) entry which is preliminary data.</text>
</comment>
<dbReference type="Proteomes" id="UP000576082">
    <property type="component" value="Unassembled WGS sequence"/>
</dbReference>
<dbReference type="PANTHER" id="PTHR43283">
    <property type="entry name" value="BETA-LACTAMASE-RELATED"/>
    <property type="match status" value="1"/>
</dbReference>
<evidence type="ECO:0000259" key="2">
    <source>
        <dbReference type="Pfam" id="PF00144"/>
    </source>
</evidence>
<dbReference type="EMBL" id="JABANE010000008">
    <property type="protein sequence ID" value="NME67175.1"/>
    <property type="molecule type" value="Genomic_DNA"/>
</dbReference>
<dbReference type="Pfam" id="PF00144">
    <property type="entry name" value="Beta-lactamase"/>
    <property type="match status" value="1"/>
</dbReference>
<dbReference type="InterPro" id="IPR050789">
    <property type="entry name" value="Diverse_Enzym_Activities"/>
</dbReference>
<dbReference type="Gene3D" id="3.40.710.10">
    <property type="entry name" value="DD-peptidase/beta-lactamase superfamily"/>
    <property type="match status" value="1"/>
</dbReference>
<proteinExistence type="predicted"/>
<keyword evidence="1" id="KW-0732">Signal</keyword>
<evidence type="ECO:0000313" key="4">
    <source>
        <dbReference type="Proteomes" id="UP000576082"/>
    </source>
</evidence>
<gene>
    <name evidence="3" type="ORF">HHU12_04270</name>
</gene>
<feature type="signal peptide" evidence="1">
    <location>
        <begin position="1"/>
        <end position="20"/>
    </location>
</feature>
<organism evidence="3 4">
    <name type="scientific">Flammeovirga aprica JL-4</name>
    <dbReference type="NCBI Taxonomy" id="694437"/>
    <lineage>
        <taxon>Bacteria</taxon>
        <taxon>Pseudomonadati</taxon>
        <taxon>Bacteroidota</taxon>
        <taxon>Cytophagia</taxon>
        <taxon>Cytophagales</taxon>
        <taxon>Flammeovirgaceae</taxon>
        <taxon>Flammeovirga</taxon>
    </lineage>
</organism>
<dbReference type="InterPro" id="IPR012338">
    <property type="entry name" value="Beta-lactam/transpept-like"/>
</dbReference>
<dbReference type="InterPro" id="IPR001466">
    <property type="entry name" value="Beta-lactam-related"/>
</dbReference>
<dbReference type="AlphaFoldDB" id="A0A7X9P0P6"/>
<dbReference type="GO" id="GO:0016787">
    <property type="term" value="F:hydrolase activity"/>
    <property type="evidence" value="ECO:0007669"/>
    <property type="project" value="UniProtKB-KW"/>
</dbReference>